<feature type="region of interest" description="Disordered" evidence="11">
    <location>
        <begin position="1226"/>
        <end position="1267"/>
    </location>
</feature>
<dbReference type="InterPro" id="IPR049080">
    <property type="entry name" value="MOV-10-like_beta-barrel"/>
</dbReference>
<dbReference type="CDD" id="cd18078">
    <property type="entry name" value="DEXXQc_Mov10L1"/>
    <property type="match status" value="1"/>
</dbReference>
<feature type="domain" description="DNA2/NAM7 helicase helicase" evidence="12">
    <location>
        <begin position="751"/>
        <end position="845"/>
    </location>
</feature>
<accession>A0ABM0LV29</accession>
<evidence type="ECO:0000256" key="9">
    <source>
        <dbReference type="ARBA" id="ARBA00023158"/>
    </source>
</evidence>
<dbReference type="InterPro" id="IPR049079">
    <property type="entry name" value="Mov-10_helical"/>
</dbReference>
<keyword evidence="5" id="KW-0547">Nucleotide-binding</keyword>
<evidence type="ECO:0000313" key="17">
    <source>
        <dbReference type="Proteomes" id="UP000694865"/>
    </source>
</evidence>
<dbReference type="SUPFAM" id="SSF52540">
    <property type="entry name" value="P-loop containing nucleoside triphosphate hydrolases"/>
    <property type="match status" value="1"/>
</dbReference>
<evidence type="ECO:0000259" key="16">
    <source>
        <dbReference type="Pfam" id="PF21635"/>
    </source>
</evidence>
<dbReference type="Pfam" id="PF21635">
    <property type="entry name" value="Mov-10_helical"/>
    <property type="match status" value="1"/>
</dbReference>
<proteinExistence type="inferred from homology"/>
<evidence type="ECO:0000256" key="8">
    <source>
        <dbReference type="ARBA" id="ARBA00022840"/>
    </source>
</evidence>
<gene>
    <name evidence="18" type="primary">LOC100377211</name>
</gene>
<dbReference type="CDD" id="cd18808">
    <property type="entry name" value="SF1_C_Upf1"/>
    <property type="match status" value="1"/>
</dbReference>
<dbReference type="Pfam" id="PF21634">
    <property type="entry name" value="MOV-10_beta-barrel"/>
    <property type="match status" value="1"/>
</dbReference>
<evidence type="ECO:0000256" key="11">
    <source>
        <dbReference type="SAM" id="MobiDB-lite"/>
    </source>
</evidence>
<organism evidence="17 18">
    <name type="scientific">Saccoglossus kowalevskii</name>
    <name type="common">Acorn worm</name>
    <dbReference type="NCBI Taxonomy" id="10224"/>
    <lineage>
        <taxon>Eukaryota</taxon>
        <taxon>Metazoa</taxon>
        <taxon>Hemichordata</taxon>
        <taxon>Enteropneusta</taxon>
        <taxon>Harrimaniidae</taxon>
        <taxon>Saccoglossus</taxon>
    </lineage>
</organism>
<dbReference type="RefSeq" id="XP_006811620.1">
    <property type="nucleotide sequence ID" value="XM_006811557.1"/>
</dbReference>
<reference evidence="18" key="1">
    <citation type="submission" date="2025-08" db="UniProtKB">
        <authorList>
            <consortium name="RefSeq"/>
        </authorList>
    </citation>
    <scope>IDENTIFICATION</scope>
    <source>
        <tissue evidence="18">Testes</tissue>
    </source>
</reference>
<dbReference type="Gene3D" id="3.40.50.300">
    <property type="entry name" value="P-loop containing nucleotide triphosphate hydrolases"/>
    <property type="match status" value="3"/>
</dbReference>
<dbReference type="InterPro" id="IPR041677">
    <property type="entry name" value="DNA2/NAM7_AAA_11"/>
</dbReference>
<feature type="region of interest" description="Disordered" evidence="11">
    <location>
        <begin position="1442"/>
        <end position="1461"/>
    </location>
</feature>
<dbReference type="InterPro" id="IPR041679">
    <property type="entry name" value="DNA2/NAM7-like_C"/>
</dbReference>
<comment type="similarity">
    <text evidence="2">Belongs to the DNA2/NAM7 helicase family. SDE3 subfamily.</text>
</comment>
<keyword evidence="17" id="KW-1185">Reference proteome</keyword>
<evidence type="ECO:0000259" key="13">
    <source>
        <dbReference type="Pfam" id="PF13087"/>
    </source>
</evidence>
<dbReference type="Pfam" id="PF14444">
    <property type="entry name" value="S1-like"/>
    <property type="match status" value="1"/>
</dbReference>
<feature type="domain" description="DNA2/NAM7 helicase helicase" evidence="12">
    <location>
        <begin position="860"/>
        <end position="931"/>
    </location>
</feature>
<keyword evidence="7" id="KW-0347">Helicase</keyword>
<dbReference type="InterPro" id="IPR047187">
    <property type="entry name" value="SF1_C_Upf1"/>
</dbReference>
<evidence type="ECO:0000256" key="3">
    <source>
        <dbReference type="ARBA" id="ARBA00012552"/>
    </source>
</evidence>
<feature type="domain" description="Helicase MOV-10-like beta-barrel" evidence="15">
    <location>
        <begin position="540"/>
        <end position="621"/>
    </location>
</feature>
<dbReference type="Pfam" id="PF13086">
    <property type="entry name" value="AAA_11"/>
    <property type="match status" value="2"/>
</dbReference>
<evidence type="ECO:0000256" key="10">
    <source>
        <dbReference type="ARBA" id="ARBA00047984"/>
    </source>
</evidence>
<dbReference type="PANTHER" id="PTHR45418">
    <property type="entry name" value="CANCER/TESTIS ANTIGEN 55"/>
    <property type="match status" value="1"/>
</dbReference>
<dbReference type="InterPro" id="IPR025223">
    <property type="entry name" value="S1-like_RNA-bd_dom"/>
</dbReference>
<dbReference type="Proteomes" id="UP000694865">
    <property type="component" value="Unplaced"/>
</dbReference>
<evidence type="ECO:0000259" key="12">
    <source>
        <dbReference type="Pfam" id="PF13086"/>
    </source>
</evidence>
<keyword evidence="6" id="KW-0378">Hydrolase</keyword>
<keyword evidence="4" id="KW-0963">Cytoplasm</keyword>
<keyword evidence="9" id="KW-0943">RNA-mediated gene silencing</keyword>
<evidence type="ECO:0000313" key="18">
    <source>
        <dbReference type="RefSeq" id="XP_006811620.1"/>
    </source>
</evidence>
<dbReference type="InterPro" id="IPR027417">
    <property type="entry name" value="P-loop_NTPase"/>
</dbReference>
<evidence type="ECO:0000256" key="7">
    <source>
        <dbReference type="ARBA" id="ARBA00022806"/>
    </source>
</evidence>
<evidence type="ECO:0000256" key="6">
    <source>
        <dbReference type="ARBA" id="ARBA00022801"/>
    </source>
</evidence>
<dbReference type="EC" id="3.6.4.13" evidence="3"/>
<feature type="domain" description="Helicase MOV-10 helical" evidence="16">
    <location>
        <begin position="494"/>
        <end position="538"/>
    </location>
</feature>
<dbReference type="GeneID" id="100377211"/>
<sequence length="1540" mass="172526">MTSRERASLSLVRENKNTSGYLRSVSQYMVKAVKSDIMFSAVNKLVGFLTKNEFCREQDQGDVETEVRNDFETVWPVYYAGTGKKEENMSVGSSPLKNVKMDDLSSSDETKTYFTGKVTHLHSGYGLVDNAVYFGYDTIIGGCRPQVGTNVHVTAIRDHSAGGWKACSIMPSSDWDCTERKTSLEPVASTVIGLITKTFKNTGIINDTVTFTFDALMPGYHACPMDWVQCETNTDEATLKVSAVSVKPLREKSFEGEITSLYHNSGIIEGDIYFSVSACPRHFYPRKGDIVEGQAIESKQNNASWRAVYVNPKKKSENNRDVYKNQSPHKLYKNDLFSNKYDVSVTENLSLGKLIEGQEKCVTVWIRNHGLTTHILSGCSVCSKDRQLVFEIPSKESRSQRYRNLNTNIYPQTPIYVKIICKASNLGENSQLIVFDFGKFVIGRYVKFEVEDPEQKILMVKAPYQKSNRYERFRQSQGMGMQSEKWIIPELRDCLLQRNDITTIRPELAEPLSMTNYIGYFTTMLHLEEIQMEIDIRQFDIEMVSMMPHGEYLALTVPGLAEGRPSVLIGDKVILSVPNNNDYATPQYEGFVHDVFQEELLLKFHPEFHQTYKGEEYNVMFTFNRTSLRRCHQALEAVKYLGESVLFPTLLETKLPQCSVFKRHNGDADTKPIKKSPEDIQSFGQDLCKSKQQCGASSKFKSGTKMESDIKQAIEIAKRRQFITPVFKCNPRKKVGHGFRSKTSLFFNPSLNDCQKAAVTRILQGQSRPTPYVLYGPPGTGKTVTVVEAILQVFHNMSSSRILACTPSNSAADLLTQRLHHSGAVLISDMVRLNAFQRAEESIEDVIKPYCTNGDKLDLVCHHRIVVCTCIMAGILYQLGLKSGHFTHVFVDEAGQATEPECIIPLGMAAGQNGQIVLSGDPLQLGPVLMNKLSIKYGFNISLLERLTQRLLYNRDEDKFKDHGNYDPLLVTKLVENYRSHPALLKLSSKIFYHDELIAQADEKKTDCLCQWESLTNKNSFPILFHGLKGEDLREGDSPSWFNPIEAVQVVKYLQALKTNDVHPLEFSDIGVITPYRKQVRSNQSFMNFDAQHHIGFLSNPKRFNVAITRAQALLIIIGNPYVLVKDLFWVRLLQYCVDNNAYIGCDLPGLDEVLSMEILRKDHADDIEHSTHTERTCIEFAQAAAAEESEESNQEKKNKDFINLSDINGTSRDFTCSSDSSSLTGDLSSEINSEDFNSSEFEIEPFSSDDESEDDGESGEGENKDAVYGFNKSYSTCSSVNAFDEKDVLAKTETGDALQLKQNCGLRMELNHAFVPDSMTPIDNNVTIIHDAKQDRIGKSKGSLPRNIGTEELVISATKEAKNSTSLTKTSNTFTVCDTAKSTETKITVENYCVKSPLASTMPFPPRGLGRGLSLKDIPLSNDKSSDVGLQTYASVSKNTYTQPHCRTGHGRGTLSNTVPSKPTMAVAAPNVLSSFCDSTYETDRRKTGGCSPEKKFTQREEYECCSADSFTPNAVDPLAHIDVIIESSYEESSSDSDD</sequence>
<keyword evidence="8" id="KW-0067">ATP-binding</keyword>
<dbReference type="Pfam" id="PF13087">
    <property type="entry name" value="AAA_12"/>
    <property type="match status" value="1"/>
</dbReference>
<evidence type="ECO:0000259" key="15">
    <source>
        <dbReference type="Pfam" id="PF21634"/>
    </source>
</evidence>
<evidence type="ECO:0000256" key="2">
    <source>
        <dbReference type="ARBA" id="ARBA00005601"/>
    </source>
</evidence>
<comment type="catalytic activity">
    <reaction evidence="10">
        <text>ATP + H2O = ADP + phosphate + H(+)</text>
        <dbReference type="Rhea" id="RHEA:13065"/>
        <dbReference type="ChEBI" id="CHEBI:15377"/>
        <dbReference type="ChEBI" id="CHEBI:15378"/>
        <dbReference type="ChEBI" id="CHEBI:30616"/>
        <dbReference type="ChEBI" id="CHEBI:43474"/>
        <dbReference type="ChEBI" id="CHEBI:456216"/>
        <dbReference type="EC" id="3.6.4.13"/>
    </reaction>
</comment>
<name>A0ABM0LV29_SACKO</name>
<evidence type="ECO:0000256" key="4">
    <source>
        <dbReference type="ARBA" id="ARBA00022490"/>
    </source>
</evidence>
<dbReference type="PANTHER" id="PTHR45418:SF1">
    <property type="entry name" value="CANCER_TESTIS ANTIGEN 55"/>
    <property type="match status" value="1"/>
</dbReference>
<feature type="compositionally biased region" description="Acidic residues" evidence="11">
    <location>
        <begin position="1242"/>
        <end position="1261"/>
    </location>
</feature>
<protein>
    <recommendedName>
        <fullName evidence="3">RNA helicase</fullName>
        <ecNumber evidence="3">3.6.4.13</ecNumber>
    </recommendedName>
</protein>
<evidence type="ECO:0000259" key="14">
    <source>
        <dbReference type="Pfam" id="PF14444"/>
    </source>
</evidence>
<evidence type="ECO:0000256" key="1">
    <source>
        <dbReference type="ARBA" id="ARBA00004496"/>
    </source>
</evidence>
<feature type="domain" description="S1-like RNA binding" evidence="14">
    <location>
        <begin position="114"/>
        <end position="160"/>
    </location>
</feature>
<feature type="domain" description="DNA2/NAM7 helicase-like C-terminal" evidence="13">
    <location>
        <begin position="968"/>
        <end position="1082"/>
    </location>
</feature>
<evidence type="ECO:0000256" key="5">
    <source>
        <dbReference type="ARBA" id="ARBA00022741"/>
    </source>
</evidence>
<comment type="subcellular location">
    <subcellularLocation>
        <location evidence="1">Cytoplasm</location>
    </subcellularLocation>
</comment>